<name>A0A8S1HKW2_9PELO</name>
<dbReference type="AlphaFoldDB" id="A0A8S1HKW2"/>
<keyword evidence="2" id="KW-1185">Reference proteome</keyword>
<comment type="caution">
    <text evidence="1">The sequence shown here is derived from an EMBL/GenBank/DDBJ whole genome shotgun (WGS) entry which is preliminary data.</text>
</comment>
<dbReference type="EMBL" id="CAJGYM010000076">
    <property type="protein sequence ID" value="CAD6196624.1"/>
    <property type="molecule type" value="Genomic_DNA"/>
</dbReference>
<dbReference type="Proteomes" id="UP000835052">
    <property type="component" value="Unassembled WGS sequence"/>
</dbReference>
<dbReference type="OrthoDB" id="5871241at2759"/>
<accession>A0A8S1HKW2</accession>
<sequence length="142" mass="15747">MDHDEKLFSPTKYPKAYSYRKIVKAVMQSMSKEPILESVPLHFPPKEIEPTESVSEPSTINSPCGGCPMGPSFKIEAGDRKYTYHLKDGGKLIKLEKADGKLSYALVCVDGKRLFIERTSETASLTMTDPRGNVISSLAAEY</sequence>
<proteinExistence type="predicted"/>
<reference evidence="1" key="1">
    <citation type="submission" date="2020-10" db="EMBL/GenBank/DDBJ databases">
        <authorList>
            <person name="Kikuchi T."/>
        </authorList>
    </citation>
    <scope>NUCLEOTIDE SEQUENCE</scope>
    <source>
        <strain evidence="1">NKZ352</strain>
    </source>
</reference>
<protein>
    <submittedName>
        <fullName evidence="1">Uncharacterized protein</fullName>
    </submittedName>
</protein>
<gene>
    <name evidence="1" type="ORF">CAUJ_LOCUS12538</name>
</gene>
<organism evidence="1 2">
    <name type="scientific">Caenorhabditis auriculariae</name>
    <dbReference type="NCBI Taxonomy" id="2777116"/>
    <lineage>
        <taxon>Eukaryota</taxon>
        <taxon>Metazoa</taxon>
        <taxon>Ecdysozoa</taxon>
        <taxon>Nematoda</taxon>
        <taxon>Chromadorea</taxon>
        <taxon>Rhabditida</taxon>
        <taxon>Rhabditina</taxon>
        <taxon>Rhabditomorpha</taxon>
        <taxon>Rhabditoidea</taxon>
        <taxon>Rhabditidae</taxon>
        <taxon>Peloderinae</taxon>
        <taxon>Caenorhabditis</taxon>
    </lineage>
</organism>
<evidence type="ECO:0000313" key="1">
    <source>
        <dbReference type="EMBL" id="CAD6196624.1"/>
    </source>
</evidence>
<evidence type="ECO:0000313" key="2">
    <source>
        <dbReference type="Proteomes" id="UP000835052"/>
    </source>
</evidence>